<dbReference type="VEuPathDB" id="FungiDB:TRIVIDRAFT_223393"/>
<evidence type="ECO:0008006" key="3">
    <source>
        <dbReference type="Google" id="ProtNLM"/>
    </source>
</evidence>
<dbReference type="EMBL" id="ABDF02000075">
    <property type="protein sequence ID" value="EHK21124.1"/>
    <property type="molecule type" value="Genomic_DNA"/>
</dbReference>
<dbReference type="STRING" id="413071.G9MWZ2"/>
<evidence type="ECO:0000313" key="2">
    <source>
        <dbReference type="Proteomes" id="UP000007115"/>
    </source>
</evidence>
<dbReference type="AlphaFoldDB" id="G9MWZ2"/>
<dbReference type="GeneID" id="25791762"/>
<protein>
    <recommendedName>
        <fullName evidence="3">Heterokaryon incompatibility domain-containing protein</fullName>
    </recommendedName>
</protein>
<dbReference type="Pfam" id="PF26639">
    <property type="entry name" value="Het-6_barrel"/>
    <property type="match status" value="1"/>
</dbReference>
<dbReference type="OrthoDB" id="2157530at2759"/>
<reference evidence="1 2" key="1">
    <citation type="journal article" date="2011" name="Genome Biol.">
        <title>Comparative genome sequence analysis underscores mycoparasitism as the ancestral life style of Trichoderma.</title>
        <authorList>
            <person name="Kubicek C.P."/>
            <person name="Herrera-Estrella A."/>
            <person name="Seidl-Seiboth V."/>
            <person name="Martinez D.A."/>
            <person name="Druzhinina I.S."/>
            <person name="Thon M."/>
            <person name="Zeilinger S."/>
            <person name="Casas-Flores S."/>
            <person name="Horwitz B.A."/>
            <person name="Mukherjee P.K."/>
            <person name="Mukherjee M."/>
            <person name="Kredics L."/>
            <person name="Alcaraz L.D."/>
            <person name="Aerts A."/>
            <person name="Antal Z."/>
            <person name="Atanasova L."/>
            <person name="Cervantes-Badillo M.G."/>
            <person name="Challacombe J."/>
            <person name="Chertkov O."/>
            <person name="McCluskey K."/>
            <person name="Coulpier F."/>
            <person name="Deshpande N."/>
            <person name="von Doehren H."/>
            <person name="Ebbole D.J."/>
            <person name="Esquivel-Naranjo E.U."/>
            <person name="Fekete E."/>
            <person name="Flipphi M."/>
            <person name="Glaser F."/>
            <person name="Gomez-Rodriguez E.Y."/>
            <person name="Gruber S."/>
            <person name="Han C."/>
            <person name="Henrissat B."/>
            <person name="Hermosa R."/>
            <person name="Hernandez-Onate M."/>
            <person name="Karaffa L."/>
            <person name="Kosti I."/>
            <person name="Le Crom S."/>
            <person name="Lindquist E."/>
            <person name="Lucas S."/>
            <person name="Luebeck M."/>
            <person name="Luebeck P.S."/>
            <person name="Margeot A."/>
            <person name="Metz B."/>
            <person name="Misra M."/>
            <person name="Nevalainen H."/>
            <person name="Omann M."/>
            <person name="Packer N."/>
            <person name="Perrone G."/>
            <person name="Uresti-Rivera E.E."/>
            <person name="Salamov A."/>
            <person name="Schmoll M."/>
            <person name="Seiboth B."/>
            <person name="Shapiro H."/>
            <person name="Sukno S."/>
            <person name="Tamayo-Ramos J.A."/>
            <person name="Tisch D."/>
            <person name="Wiest A."/>
            <person name="Wilkinson H.H."/>
            <person name="Zhang M."/>
            <person name="Coutinho P.M."/>
            <person name="Kenerley C.M."/>
            <person name="Monte E."/>
            <person name="Baker S.E."/>
            <person name="Grigoriev I.V."/>
        </authorList>
    </citation>
    <scope>NUCLEOTIDE SEQUENCE [LARGE SCALE GENOMIC DNA]</scope>
    <source>
        <strain evidence="2">Gv29-8 / FGSC 10586</strain>
    </source>
</reference>
<evidence type="ECO:0000313" key="1">
    <source>
        <dbReference type="EMBL" id="EHK21124.1"/>
    </source>
</evidence>
<organism evidence="1 2">
    <name type="scientific">Hypocrea virens (strain Gv29-8 / FGSC 10586)</name>
    <name type="common">Gliocladium virens</name>
    <name type="synonym">Trichoderma virens</name>
    <dbReference type="NCBI Taxonomy" id="413071"/>
    <lineage>
        <taxon>Eukaryota</taxon>
        <taxon>Fungi</taxon>
        <taxon>Dikarya</taxon>
        <taxon>Ascomycota</taxon>
        <taxon>Pezizomycotina</taxon>
        <taxon>Sordariomycetes</taxon>
        <taxon>Hypocreomycetidae</taxon>
        <taxon>Hypocreales</taxon>
        <taxon>Hypocreaceae</taxon>
        <taxon>Trichoderma</taxon>
    </lineage>
</organism>
<dbReference type="InParanoid" id="G9MWZ2"/>
<comment type="caution">
    <text evidence="1">The sequence shown here is derived from an EMBL/GenBank/DDBJ whole genome shotgun (WGS) entry which is preliminary data.</text>
</comment>
<sequence>MGSLRSDQRVIGESILPFEDIPFHLAAREITPTYKIYIQSVLRACHSRRFFITDTGYMGIAPDNAKIMDHVYICAGATVPFVFRRIDGKLPEQEEGQFRLIGECHLEKMAWDVFENAPNALEYLEIV</sequence>
<keyword evidence="2" id="KW-1185">Reference proteome</keyword>
<accession>G9MWZ2</accession>
<proteinExistence type="predicted"/>
<dbReference type="Proteomes" id="UP000007115">
    <property type="component" value="Unassembled WGS sequence"/>
</dbReference>
<name>G9MWZ2_HYPVG</name>
<dbReference type="HOGENOM" id="CLU_1970861_0_0_1"/>
<dbReference type="RefSeq" id="XP_013955317.1">
    <property type="nucleotide sequence ID" value="XM_014099842.1"/>
</dbReference>
<gene>
    <name evidence="1" type="ORF">TRIVIDRAFT_223393</name>
</gene>